<keyword evidence="5" id="KW-0862">Zinc</keyword>
<evidence type="ECO:0000313" key="10">
    <source>
        <dbReference type="EMBL" id="TPX73267.1"/>
    </source>
</evidence>
<evidence type="ECO:0000256" key="4">
    <source>
        <dbReference type="ARBA" id="ARBA00022786"/>
    </source>
</evidence>
<dbReference type="PROSITE" id="PS50089">
    <property type="entry name" value="ZF_RING_2"/>
    <property type="match status" value="1"/>
</dbReference>
<dbReference type="GO" id="GO:0005829">
    <property type="term" value="C:cytosol"/>
    <property type="evidence" value="ECO:0007669"/>
    <property type="project" value="TreeGrafter"/>
</dbReference>
<feature type="domain" description="FHA" evidence="8">
    <location>
        <begin position="76"/>
        <end position="113"/>
    </location>
</feature>
<dbReference type="GO" id="GO:0016567">
    <property type="term" value="P:protein ubiquitination"/>
    <property type="evidence" value="ECO:0007669"/>
    <property type="project" value="TreeGrafter"/>
</dbReference>
<dbReference type="SMART" id="SM00184">
    <property type="entry name" value="RING"/>
    <property type="match status" value="1"/>
</dbReference>
<dbReference type="Pfam" id="PF00498">
    <property type="entry name" value="FHA"/>
    <property type="match status" value="1"/>
</dbReference>
<dbReference type="SUPFAM" id="SSF57850">
    <property type="entry name" value="RING/U-box"/>
    <property type="match status" value="1"/>
</dbReference>
<proteinExistence type="predicted"/>
<feature type="region of interest" description="Disordered" evidence="7">
    <location>
        <begin position="327"/>
        <end position="381"/>
    </location>
</feature>
<feature type="region of interest" description="Disordered" evidence="7">
    <location>
        <begin position="1"/>
        <end position="20"/>
    </location>
</feature>
<keyword evidence="2" id="KW-0479">Metal-binding</keyword>
<dbReference type="Gene3D" id="2.60.200.20">
    <property type="match status" value="1"/>
</dbReference>
<dbReference type="InterPro" id="IPR013083">
    <property type="entry name" value="Znf_RING/FYVE/PHD"/>
</dbReference>
<comment type="caution">
    <text evidence="10">The sequence shown here is derived from an EMBL/GenBank/DDBJ whole genome shotgun (WGS) entry which is preliminary data.</text>
</comment>
<dbReference type="InterPro" id="IPR001841">
    <property type="entry name" value="Znf_RING"/>
</dbReference>
<keyword evidence="11" id="KW-1185">Reference proteome</keyword>
<feature type="compositionally biased region" description="Gly residues" evidence="7">
    <location>
        <begin position="327"/>
        <end position="336"/>
    </location>
</feature>
<evidence type="ECO:0000256" key="2">
    <source>
        <dbReference type="ARBA" id="ARBA00022723"/>
    </source>
</evidence>
<dbReference type="OrthoDB" id="687730at2759"/>
<organism evidence="10 11">
    <name type="scientific">Chytriomyces confervae</name>
    <dbReference type="NCBI Taxonomy" id="246404"/>
    <lineage>
        <taxon>Eukaryota</taxon>
        <taxon>Fungi</taxon>
        <taxon>Fungi incertae sedis</taxon>
        <taxon>Chytridiomycota</taxon>
        <taxon>Chytridiomycota incertae sedis</taxon>
        <taxon>Chytridiomycetes</taxon>
        <taxon>Chytridiales</taxon>
        <taxon>Chytriomycetaceae</taxon>
        <taxon>Chytriomyces</taxon>
    </lineage>
</organism>
<gene>
    <name evidence="10" type="ORF">CcCBS67573_g05452</name>
</gene>
<evidence type="ECO:0000256" key="1">
    <source>
        <dbReference type="ARBA" id="ARBA00022679"/>
    </source>
</evidence>
<evidence type="ECO:0000313" key="11">
    <source>
        <dbReference type="Proteomes" id="UP000320333"/>
    </source>
</evidence>
<dbReference type="Pfam" id="PF17123">
    <property type="entry name" value="zf-RING_11"/>
    <property type="match status" value="1"/>
</dbReference>
<dbReference type="PANTHER" id="PTHR15067">
    <property type="entry name" value="E3 UBIQUITIN-PROTEIN LIGASE RNF8"/>
    <property type="match status" value="1"/>
</dbReference>
<feature type="domain" description="RING-type" evidence="9">
    <location>
        <begin position="237"/>
        <end position="280"/>
    </location>
</feature>
<dbReference type="PANTHER" id="PTHR15067:SF7">
    <property type="entry name" value="E3 UBIQUITIN-PROTEIN LIGASE DMA1-RELATED"/>
    <property type="match status" value="1"/>
</dbReference>
<evidence type="ECO:0008006" key="12">
    <source>
        <dbReference type="Google" id="ProtNLM"/>
    </source>
</evidence>
<dbReference type="AlphaFoldDB" id="A0A507FCG4"/>
<evidence type="ECO:0000256" key="5">
    <source>
        <dbReference type="ARBA" id="ARBA00022833"/>
    </source>
</evidence>
<sequence>MVIEPPATSPETPTQPHLMEDEAGVAPLTPNMDTRQRAATSTAESPVSSPAVEVLLAQPGGQQPLVPTKTIEHVWFKSKVVSRGHAELWLRDGQVYLKDTGSSSGTFLNKMRLSPSGKLSRPYPLKDGDVIQLGIDYQGRQEGYPEHIFIPHIFSTAVIKVISTDIYKCIMMKVVITTSSITVHQRKKENPARFRAALKSLLSATNPYSSNTPISTAVSPSAVTPTTPHQPAGSVDCCICLCAIGPFQALFLSPCSHCYHYKCIRNLLEAHHMFQCPMCRQVANLDASVSMESLLCEEEENVDEGNDVSLRFGKGLTIEGTGIVWGGESGSASGGDGAKKEKKKLTEQEKAELSCENLDRSEHEGRTMNGVNHEDITADDG</sequence>
<accession>A0A507FCG4</accession>
<dbReference type="InterPro" id="IPR000253">
    <property type="entry name" value="FHA_dom"/>
</dbReference>
<dbReference type="GO" id="GO:0032153">
    <property type="term" value="C:cell division site"/>
    <property type="evidence" value="ECO:0007669"/>
    <property type="project" value="TreeGrafter"/>
</dbReference>
<keyword evidence="3 6" id="KW-0863">Zinc-finger</keyword>
<protein>
    <recommendedName>
        <fullName evidence="12">RING-type domain-containing protein</fullName>
    </recommendedName>
</protein>
<reference evidence="10 11" key="1">
    <citation type="journal article" date="2019" name="Sci. Rep.">
        <title>Comparative genomics of chytrid fungi reveal insights into the obligate biotrophic and pathogenic lifestyle of Synchytrium endobioticum.</title>
        <authorList>
            <person name="van de Vossenberg B.T.L.H."/>
            <person name="Warris S."/>
            <person name="Nguyen H.D.T."/>
            <person name="van Gent-Pelzer M.P.E."/>
            <person name="Joly D.L."/>
            <person name="van de Geest H.C."/>
            <person name="Bonants P.J.M."/>
            <person name="Smith D.S."/>
            <person name="Levesque C.A."/>
            <person name="van der Lee T.A.J."/>
        </authorList>
    </citation>
    <scope>NUCLEOTIDE SEQUENCE [LARGE SCALE GENOMIC DNA]</scope>
    <source>
        <strain evidence="10 11">CBS 675.73</strain>
    </source>
</reference>
<dbReference type="Gene3D" id="3.30.40.10">
    <property type="entry name" value="Zinc/RING finger domain, C3HC4 (zinc finger)"/>
    <property type="match status" value="1"/>
</dbReference>
<evidence type="ECO:0000256" key="7">
    <source>
        <dbReference type="SAM" id="MobiDB-lite"/>
    </source>
</evidence>
<dbReference type="GO" id="GO:0008270">
    <property type="term" value="F:zinc ion binding"/>
    <property type="evidence" value="ECO:0007669"/>
    <property type="project" value="UniProtKB-KW"/>
</dbReference>
<evidence type="ECO:0000259" key="9">
    <source>
        <dbReference type="PROSITE" id="PS50089"/>
    </source>
</evidence>
<feature type="compositionally biased region" description="Basic and acidic residues" evidence="7">
    <location>
        <begin position="344"/>
        <end position="381"/>
    </location>
</feature>
<dbReference type="InterPro" id="IPR008984">
    <property type="entry name" value="SMAD_FHA_dom_sf"/>
</dbReference>
<evidence type="ECO:0000256" key="3">
    <source>
        <dbReference type="ARBA" id="ARBA00022771"/>
    </source>
</evidence>
<evidence type="ECO:0000256" key="6">
    <source>
        <dbReference type="PROSITE-ProRule" id="PRU00175"/>
    </source>
</evidence>
<keyword evidence="4" id="KW-0833">Ubl conjugation pathway</keyword>
<dbReference type="EMBL" id="QEAP01000197">
    <property type="protein sequence ID" value="TPX73267.1"/>
    <property type="molecule type" value="Genomic_DNA"/>
</dbReference>
<evidence type="ECO:0000259" key="8">
    <source>
        <dbReference type="PROSITE" id="PS50006"/>
    </source>
</evidence>
<dbReference type="PROSITE" id="PS50006">
    <property type="entry name" value="FHA_DOMAIN"/>
    <property type="match status" value="1"/>
</dbReference>
<dbReference type="STRING" id="246404.A0A507FCG4"/>
<keyword evidence="1" id="KW-0808">Transferase</keyword>
<dbReference type="GO" id="GO:0000151">
    <property type="term" value="C:ubiquitin ligase complex"/>
    <property type="evidence" value="ECO:0007669"/>
    <property type="project" value="TreeGrafter"/>
</dbReference>
<dbReference type="SUPFAM" id="SSF49879">
    <property type="entry name" value="SMAD/FHA domain"/>
    <property type="match status" value="1"/>
</dbReference>
<name>A0A507FCG4_9FUNG</name>
<dbReference type="GO" id="GO:0061630">
    <property type="term" value="F:ubiquitin protein ligase activity"/>
    <property type="evidence" value="ECO:0007669"/>
    <property type="project" value="TreeGrafter"/>
</dbReference>
<dbReference type="GO" id="GO:0006511">
    <property type="term" value="P:ubiquitin-dependent protein catabolic process"/>
    <property type="evidence" value="ECO:0007669"/>
    <property type="project" value="TreeGrafter"/>
</dbReference>
<dbReference type="Proteomes" id="UP000320333">
    <property type="component" value="Unassembled WGS sequence"/>
</dbReference>